<dbReference type="GO" id="GO:0005737">
    <property type="term" value="C:cytoplasm"/>
    <property type="evidence" value="ECO:0007669"/>
    <property type="project" value="TreeGrafter"/>
</dbReference>
<evidence type="ECO:0000313" key="8">
    <source>
        <dbReference type="EMBL" id="CDS12099.1"/>
    </source>
</evidence>
<proteinExistence type="inferred from homology"/>
<gene>
    <name evidence="8" type="ORF">LRAMOSA04294</name>
</gene>
<feature type="domain" description="CobW/HypB/UreG nucleotide-binding" evidence="6">
    <location>
        <begin position="5"/>
        <end position="117"/>
    </location>
</feature>
<dbReference type="PANTHER" id="PTHR13748:SF62">
    <property type="entry name" value="COBW DOMAIN-CONTAINING PROTEIN"/>
    <property type="match status" value="1"/>
</dbReference>
<evidence type="ECO:0000256" key="1">
    <source>
        <dbReference type="ARBA" id="ARBA00022741"/>
    </source>
</evidence>
<dbReference type="Gene3D" id="3.40.50.300">
    <property type="entry name" value="P-loop containing nucleotide triphosphate hydrolases"/>
    <property type="match status" value="1"/>
</dbReference>
<dbReference type="InterPro" id="IPR036627">
    <property type="entry name" value="CobW-likC_sf"/>
</dbReference>
<dbReference type="EMBL" id="LK023357">
    <property type="protein sequence ID" value="CDS12099.1"/>
    <property type="molecule type" value="Genomic_DNA"/>
</dbReference>
<keyword evidence="3" id="KW-0143">Chaperone</keyword>
<dbReference type="InterPro" id="IPR011629">
    <property type="entry name" value="CobW-like_C"/>
</dbReference>
<dbReference type="Gene3D" id="3.30.1220.10">
    <property type="entry name" value="CobW-like, C-terminal domain"/>
    <property type="match status" value="1"/>
</dbReference>
<dbReference type="PANTHER" id="PTHR13748">
    <property type="entry name" value="COBW-RELATED"/>
    <property type="match status" value="1"/>
</dbReference>
<dbReference type="CDD" id="cd03112">
    <property type="entry name" value="CobW-like"/>
    <property type="match status" value="1"/>
</dbReference>
<evidence type="ECO:0000259" key="6">
    <source>
        <dbReference type="Pfam" id="PF02492"/>
    </source>
</evidence>
<evidence type="ECO:0000259" key="7">
    <source>
        <dbReference type="Pfam" id="PF07683"/>
    </source>
</evidence>
<dbReference type="InterPro" id="IPR027417">
    <property type="entry name" value="P-loop_NTPase"/>
</dbReference>
<dbReference type="AlphaFoldDB" id="A0A077WY14"/>
<organism evidence="8">
    <name type="scientific">Lichtheimia ramosa</name>
    <dbReference type="NCBI Taxonomy" id="688394"/>
    <lineage>
        <taxon>Eukaryota</taxon>
        <taxon>Fungi</taxon>
        <taxon>Fungi incertae sedis</taxon>
        <taxon>Mucoromycota</taxon>
        <taxon>Mucoromycotina</taxon>
        <taxon>Mucoromycetes</taxon>
        <taxon>Mucorales</taxon>
        <taxon>Lichtheimiaceae</taxon>
        <taxon>Lichtheimia</taxon>
    </lineage>
</organism>
<evidence type="ECO:0008006" key="9">
    <source>
        <dbReference type="Google" id="ProtNLM"/>
    </source>
</evidence>
<sequence>MSRIPVTILTGFLGAGKTTLLNNILDSIKSSSIPKHIAVIENEFAAAFGIENEIIHQDKTQEIKSLYEFGWGCVCCSSSGELVNTLLEIIQQNETTQKPIDHIILETTGNHEFARVVWAREHNDHVMFLIIFPFSGLADPGPILHMIQQGADGKGNDDIVQHFYVDGIVTIVDAKHYFTRLKSSAQKEDQFKNEPLVQIQTTDLVIINKLDLVTQDQVRSLEQFIHEKNPDAKIITTRFAQVPSIESLFGLRQDIKSDHHSPRSVKQHDPSVEQTMMLVNGTVDKDKVLDFVRREARELHDTLYRIKGVLAVKESNKKLILQGVDEHVAVTEHNEWGQDEPRDSRLTFIGKDMKQHGDRLQQELDRCVTE</sequence>
<evidence type="ECO:0000256" key="3">
    <source>
        <dbReference type="ARBA" id="ARBA00023186"/>
    </source>
</evidence>
<dbReference type="SUPFAM" id="SSF90002">
    <property type="entry name" value="Hypothetical protein YjiA, C-terminal domain"/>
    <property type="match status" value="1"/>
</dbReference>
<accession>A0A077WY14</accession>
<keyword evidence="1" id="KW-0547">Nucleotide-binding</keyword>
<dbReference type="Pfam" id="PF07683">
    <property type="entry name" value="CobW_C"/>
    <property type="match status" value="1"/>
</dbReference>
<dbReference type="GO" id="GO:0000166">
    <property type="term" value="F:nucleotide binding"/>
    <property type="evidence" value="ECO:0007669"/>
    <property type="project" value="UniProtKB-KW"/>
</dbReference>
<comment type="catalytic activity">
    <reaction evidence="5">
        <text>GTP + H2O = GDP + phosphate + H(+)</text>
        <dbReference type="Rhea" id="RHEA:19669"/>
        <dbReference type="ChEBI" id="CHEBI:15377"/>
        <dbReference type="ChEBI" id="CHEBI:15378"/>
        <dbReference type="ChEBI" id="CHEBI:37565"/>
        <dbReference type="ChEBI" id="CHEBI:43474"/>
        <dbReference type="ChEBI" id="CHEBI:58189"/>
    </reaction>
    <physiologicalReaction direction="left-to-right" evidence="5">
        <dbReference type="Rhea" id="RHEA:19670"/>
    </physiologicalReaction>
</comment>
<evidence type="ECO:0000256" key="4">
    <source>
        <dbReference type="ARBA" id="ARBA00034320"/>
    </source>
</evidence>
<feature type="domain" description="CobW C-terminal" evidence="7">
    <location>
        <begin position="280"/>
        <end position="368"/>
    </location>
</feature>
<dbReference type="InterPro" id="IPR003495">
    <property type="entry name" value="CobW/HypB/UreG_nucleotide-bd"/>
</dbReference>
<evidence type="ECO:0000256" key="5">
    <source>
        <dbReference type="ARBA" id="ARBA00049117"/>
    </source>
</evidence>
<evidence type="ECO:0000256" key="2">
    <source>
        <dbReference type="ARBA" id="ARBA00022801"/>
    </source>
</evidence>
<comment type="similarity">
    <text evidence="4">Belongs to the SIMIBI class G3E GTPase family. ZNG1 subfamily.</text>
</comment>
<reference evidence="8" key="1">
    <citation type="journal article" date="2014" name="Genome Announc.">
        <title>De novo whole-genome sequence and genome annotation of Lichtheimia ramosa.</title>
        <authorList>
            <person name="Linde J."/>
            <person name="Schwartze V."/>
            <person name="Binder U."/>
            <person name="Lass-Florl C."/>
            <person name="Voigt K."/>
            <person name="Horn F."/>
        </authorList>
    </citation>
    <scope>NUCLEOTIDE SEQUENCE</scope>
    <source>
        <strain evidence="8">JMRC FSU:6197</strain>
    </source>
</reference>
<keyword evidence="2" id="KW-0378">Hydrolase</keyword>
<dbReference type="InterPro" id="IPR051316">
    <property type="entry name" value="Zinc-reg_GTPase_activator"/>
</dbReference>
<feature type="domain" description="CobW/HypB/UreG nucleotide-binding" evidence="6">
    <location>
        <begin position="130"/>
        <end position="235"/>
    </location>
</feature>
<dbReference type="OrthoDB" id="258627at2759"/>
<name>A0A077WY14_9FUNG</name>
<dbReference type="Pfam" id="PF02492">
    <property type="entry name" value="cobW"/>
    <property type="match status" value="2"/>
</dbReference>
<dbReference type="SUPFAM" id="SSF52540">
    <property type="entry name" value="P-loop containing nucleoside triphosphate hydrolases"/>
    <property type="match status" value="1"/>
</dbReference>
<dbReference type="GO" id="GO:0016787">
    <property type="term" value="F:hydrolase activity"/>
    <property type="evidence" value="ECO:0007669"/>
    <property type="project" value="UniProtKB-KW"/>
</dbReference>
<protein>
    <recommendedName>
        <fullName evidence="9">CobW/HypB/UreG nucleotide-binding domain-containing protein</fullName>
    </recommendedName>
</protein>